<dbReference type="Pfam" id="PF02599">
    <property type="entry name" value="CsrA"/>
    <property type="match status" value="1"/>
</dbReference>
<comment type="subunit">
    <text evidence="5">Homodimer; the beta-strands of each monomer intercalate to form a hydrophobic core, while the alpha-helices form wings that extend away from the core.</text>
</comment>
<dbReference type="GO" id="GO:0006402">
    <property type="term" value="P:mRNA catabolic process"/>
    <property type="evidence" value="ECO:0007669"/>
    <property type="project" value="InterPro"/>
</dbReference>
<keyword evidence="4 5" id="KW-0694">RNA-binding</keyword>
<dbReference type="GO" id="GO:1902208">
    <property type="term" value="P:regulation of bacterial-type flagellum assembly"/>
    <property type="evidence" value="ECO:0007669"/>
    <property type="project" value="UniProtKB-UniRule"/>
</dbReference>
<sequence>MLVLSRKINESIIIGDGIEVKIVDVSGRNVKIGIDAPRDVSVHRKEVYEAILNENIEATKKENLVSFIDFFKQHKKD</sequence>
<dbReference type="InterPro" id="IPR003751">
    <property type="entry name" value="CsrA"/>
</dbReference>
<dbReference type="RefSeq" id="WP_013011730.1">
    <property type="nucleotide sequence ID" value="NC_013943.1"/>
</dbReference>
<dbReference type="HAMAP" id="MF_00167">
    <property type="entry name" value="CsrA"/>
    <property type="match status" value="1"/>
</dbReference>
<comment type="subcellular location">
    <subcellularLocation>
        <location evidence="5">Cytoplasm</location>
    </subcellularLocation>
</comment>
<dbReference type="GO" id="GO:0006109">
    <property type="term" value="P:regulation of carbohydrate metabolic process"/>
    <property type="evidence" value="ECO:0007669"/>
    <property type="project" value="InterPro"/>
</dbReference>
<dbReference type="PaxDb" id="522772-Dacet_2469"/>
<dbReference type="InParanoid" id="D4H4A0"/>
<dbReference type="GO" id="GO:0045947">
    <property type="term" value="P:negative regulation of translational initiation"/>
    <property type="evidence" value="ECO:0007669"/>
    <property type="project" value="UniProtKB-UniRule"/>
</dbReference>
<dbReference type="OrthoDB" id="9809061at2"/>
<evidence type="ECO:0000256" key="1">
    <source>
        <dbReference type="ARBA" id="ARBA00022490"/>
    </source>
</evidence>
<accession>D4H4A0</accession>
<dbReference type="FunFam" id="2.60.40.4380:FF:000002">
    <property type="entry name" value="Translational regulator CsrA"/>
    <property type="match status" value="1"/>
</dbReference>
<comment type="function">
    <text evidence="5">A translational regulator that binds mRNA to regulate translation initiation and/or mRNA stability. Usually binds in the 5'-UTR at or near the Shine-Dalgarno sequence preventing ribosome-binding, thus repressing translation. Its main target seems to be the major flagellin gene, while its function is anatagonized by FliW.</text>
</comment>
<dbReference type="GO" id="GO:0044781">
    <property type="term" value="P:bacterial-type flagellum organization"/>
    <property type="evidence" value="ECO:0007669"/>
    <property type="project" value="UniProtKB-KW"/>
</dbReference>
<gene>
    <name evidence="5" type="primary">csrA</name>
    <name evidence="6" type="ordered locus">Dacet_2469</name>
</gene>
<evidence type="ECO:0000313" key="6">
    <source>
        <dbReference type="EMBL" id="ADD69229.1"/>
    </source>
</evidence>
<dbReference type="GO" id="GO:0005829">
    <property type="term" value="C:cytosol"/>
    <property type="evidence" value="ECO:0007669"/>
    <property type="project" value="TreeGrafter"/>
</dbReference>
<evidence type="ECO:0000256" key="4">
    <source>
        <dbReference type="ARBA" id="ARBA00022884"/>
    </source>
</evidence>
<proteinExistence type="inferred from homology"/>
<dbReference type="SUPFAM" id="SSF117130">
    <property type="entry name" value="CsrA-like"/>
    <property type="match status" value="1"/>
</dbReference>
<keyword evidence="1 5" id="KW-0963">Cytoplasm</keyword>
<protein>
    <recommendedName>
        <fullName evidence="5">Translational regulator CsrA</fullName>
    </recommendedName>
</protein>
<dbReference type="eggNOG" id="COG1551">
    <property type="taxonomic scope" value="Bacteria"/>
</dbReference>
<organism evidence="6 7">
    <name type="scientific">Denitrovibrio acetiphilus (strain DSM 12809 / NBRC 114555 / N2460)</name>
    <dbReference type="NCBI Taxonomy" id="522772"/>
    <lineage>
        <taxon>Bacteria</taxon>
        <taxon>Pseudomonadati</taxon>
        <taxon>Deferribacterota</taxon>
        <taxon>Deferribacteres</taxon>
        <taxon>Deferribacterales</taxon>
        <taxon>Geovibrionaceae</taxon>
        <taxon>Denitrovibrio</taxon>
    </lineage>
</organism>
<dbReference type="EMBL" id="CP001968">
    <property type="protein sequence ID" value="ADD69229.1"/>
    <property type="molecule type" value="Genomic_DNA"/>
</dbReference>
<evidence type="ECO:0000313" key="7">
    <source>
        <dbReference type="Proteomes" id="UP000002012"/>
    </source>
</evidence>
<dbReference type="Proteomes" id="UP000002012">
    <property type="component" value="Chromosome"/>
</dbReference>
<comment type="similarity">
    <text evidence="5">Belongs to the CsrA/RsmA family.</text>
</comment>
<dbReference type="Gene3D" id="2.60.40.4380">
    <property type="entry name" value="Translational regulator CsrA"/>
    <property type="match status" value="1"/>
</dbReference>
<evidence type="ECO:0000256" key="5">
    <source>
        <dbReference type="HAMAP-Rule" id="MF_00167"/>
    </source>
</evidence>
<dbReference type="PANTHER" id="PTHR34984">
    <property type="entry name" value="CARBON STORAGE REGULATOR"/>
    <property type="match status" value="1"/>
</dbReference>
<evidence type="ECO:0000256" key="2">
    <source>
        <dbReference type="ARBA" id="ARBA00022491"/>
    </source>
</evidence>
<dbReference type="HOGENOM" id="CLU_164837_0_0_0"/>
<dbReference type="NCBIfam" id="TIGR00202">
    <property type="entry name" value="csrA"/>
    <property type="match status" value="1"/>
</dbReference>
<keyword evidence="2 5" id="KW-0678">Repressor</keyword>
<dbReference type="FunCoup" id="D4H4A0">
    <property type="interactions" value="237"/>
</dbReference>
<evidence type="ECO:0000256" key="3">
    <source>
        <dbReference type="ARBA" id="ARBA00022845"/>
    </source>
</evidence>
<dbReference type="STRING" id="522772.Dacet_2469"/>
<keyword evidence="7" id="KW-1185">Reference proteome</keyword>
<dbReference type="PANTHER" id="PTHR34984:SF1">
    <property type="entry name" value="CARBON STORAGE REGULATOR"/>
    <property type="match status" value="1"/>
</dbReference>
<keyword evidence="3 5" id="KW-0810">Translation regulation</keyword>
<dbReference type="AlphaFoldDB" id="D4H4A0"/>
<dbReference type="GO" id="GO:0048027">
    <property type="term" value="F:mRNA 5'-UTR binding"/>
    <property type="evidence" value="ECO:0007669"/>
    <property type="project" value="UniProtKB-UniRule"/>
</dbReference>
<keyword evidence="5" id="KW-1005">Bacterial flagellum biogenesis</keyword>
<dbReference type="KEGG" id="dap:Dacet_2469"/>
<name>D4H4A0_DENA2</name>
<dbReference type="NCBIfam" id="NF002469">
    <property type="entry name" value="PRK01712.1"/>
    <property type="match status" value="1"/>
</dbReference>
<dbReference type="InterPro" id="IPR036107">
    <property type="entry name" value="CsrA_sf"/>
</dbReference>
<reference evidence="6 7" key="1">
    <citation type="journal article" date="2010" name="Stand. Genomic Sci.">
        <title>Complete genome sequence of Denitrovibrio acetiphilus type strain (N2460).</title>
        <authorList>
            <person name="Kiss H."/>
            <person name="Lang E."/>
            <person name="Lapidus A."/>
            <person name="Copeland A."/>
            <person name="Nolan M."/>
            <person name="Glavina Del Rio T."/>
            <person name="Chen F."/>
            <person name="Lucas S."/>
            <person name="Tice H."/>
            <person name="Cheng J.F."/>
            <person name="Han C."/>
            <person name="Goodwin L."/>
            <person name="Pitluck S."/>
            <person name="Liolios K."/>
            <person name="Pati A."/>
            <person name="Ivanova N."/>
            <person name="Mavromatis K."/>
            <person name="Chen A."/>
            <person name="Palaniappan K."/>
            <person name="Land M."/>
            <person name="Hauser L."/>
            <person name="Chang Y.J."/>
            <person name="Jeffries C.D."/>
            <person name="Detter J.C."/>
            <person name="Brettin T."/>
            <person name="Spring S."/>
            <person name="Rohde M."/>
            <person name="Goker M."/>
            <person name="Woyke T."/>
            <person name="Bristow J."/>
            <person name="Eisen J.A."/>
            <person name="Markowitz V."/>
            <person name="Hugenholtz P."/>
            <person name="Kyrpides N.C."/>
            <person name="Klenk H.P."/>
        </authorList>
    </citation>
    <scope>NUCLEOTIDE SEQUENCE [LARGE SCALE GENOMIC DNA]</scope>
    <source>
        <strain evidence="7">DSM 12809 / NBRC 114555 / N2460</strain>
    </source>
</reference>